<feature type="domain" description="Fatty acid hydroxylase" evidence="7">
    <location>
        <begin position="143"/>
        <end position="279"/>
    </location>
</feature>
<evidence type="ECO:0000256" key="5">
    <source>
        <dbReference type="SAM" id="MobiDB-lite"/>
    </source>
</evidence>
<feature type="transmembrane region" description="Helical" evidence="6">
    <location>
        <begin position="123"/>
        <end position="150"/>
    </location>
</feature>
<protein>
    <recommendedName>
        <fullName evidence="7">Fatty acid hydroxylase domain-containing protein</fullName>
    </recommendedName>
</protein>
<dbReference type="EMBL" id="MCFE01000044">
    <property type="protein sequence ID" value="ORY03604.1"/>
    <property type="molecule type" value="Genomic_DNA"/>
</dbReference>
<dbReference type="OrthoDB" id="408954at2759"/>
<keyword evidence="4 6" id="KW-0472">Membrane</keyword>
<dbReference type="InterPro" id="IPR050307">
    <property type="entry name" value="Sterol_Desaturase_Related"/>
</dbReference>
<evidence type="ECO:0000256" key="4">
    <source>
        <dbReference type="ARBA" id="ARBA00023136"/>
    </source>
</evidence>
<dbReference type="GO" id="GO:0016491">
    <property type="term" value="F:oxidoreductase activity"/>
    <property type="evidence" value="ECO:0007669"/>
    <property type="project" value="InterPro"/>
</dbReference>
<feature type="compositionally biased region" description="Polar residues" evidence="5">
    <location>
        <begin position="302"/>
        <end position="325"/>
    </location>
</feature>
<dbReference type="STRING" id="1314790.A0A1Y1Z0F4"/>
<feature type="region of interest" description="Disordered" evidence="5">
    <location>
        <begin position="291"/>
        <end position="325"/>
    </location>
</feature>
<dbReference type="GO" id="GO:0016020">
    <property type="term" value="C:membrane"/>
    <property type="evidence" value="ECO:0007669"/>
    <property type="project" value="UniProtKB-SubCell"/>
</dbReference>
<dbReference type="Proteomes" id="UP000193498">
    <property type="component" value="Unassembled WGS sequence"/>
</dbReference>
<reference evidence="8 9" key="1">
    <citation type="submission" date="2016-07" db="EMBL/GenBank/DDBJ databases">
        <title>Pervasive Adenine N6-methylation of Active Genes in Fungi.</title>
        <authorList>
            <consortium name="DOE Joint Genome Institute"/>
            <person name="Mondo S.J."/>
            <person name="Dannebaum R.O."/>
            <person name="Kuo R.C."/>
            <person name="Labutti K."/>
            <person name="Haridas S."/>
            <person name="Kuo A."/>
            <person name="Salamov A."/>
            <person name="Ahrendt S.R."/>
            <person name="Lipzen A."/>
            <person name="Sullivan W."/>
            <person name="Andreopoulos W.B."/>
            <person name="Clum A."/>
            <person name="Lindquist E."/>
            <person name="Daum C."/>
            <person name="Ramamoorthy G.K."/>
            <person name="Gryganskyi A."/>
            <person name="Culley D."/>
            <person name="Magnuson J.K."/>
            <person name="James T.Y."/>
            <person name="O'Malley M.A."/>
            <person name="Stajich J.E."/>
            <person name="Spatafora J.W."/>
            <person name="Visel A."/>
            <person name="Grigoriev I.V."/>
        </authorList>
    </citation>
    <scope>NUCLEOTIDE SEQUENCE [LARGE SCALE GENOMIC DNA]</scope>
    <source>
        <strain evidence="8 9">CBS 931.73</strain>
    </source>
</reference>
<sequence length="325" mass="37157">MTQLLPFMSDKTLALLSPFVAYWVLSGIFYYISQCRFPFFEQYKIHTTEEDKAKNQVTVQEVIKSVLVQQVLQTVVGLIVVTAEGEDTTDYTFTPFSVLAQQYQQQCPELFGLSICPSGPSSAYLLAVVSQALAWLIVPFMRFMVALFVLDTIEYFLHRWFHSNAYLYRTFHSVHHRIYCPYAFGALYNNPIEGFVLDSVGAGIAYAVSGLSTRGAIVFFTFSTIKTVDDHCGYNLPFDPLQRIFANNVAYHDIHHQLYGLKMNYSQPFFTHWDRLLGTYISPSEIKQKREEAKREKIAKASGQTTQRSTTAIDSSLKQTSRMRI</sequence>
<proteinExistence type="predicted"/>
<dbReference type="AlphaFoldDB" id="A0A1Y1Z0F4"/>
<name>A0A1Y1Z0F4_9FUNG</name>
<accession>A0A1Y1Z0F4</accession>
<dbReference type="FunCoup" id="A0A1Y1Z0F4">
    <property type="interactions" value="182"/>
</dbReference>
<evidence type="ECO:0000313" key="8">
    <source>
        <dbReference type="EMBL" id="ORY03604.1"/>
    </source>
</evidence>
<organism evidence="8 9">
    <name type="scientific">Basidiobolus meristosporus CBS 931.73</name>
    <dbReference type="NCBI Taxonomy" id="1314790"/>
    <lineage>
        <taxon>Eukaryota</taxon>
        <taxon>Fungi</taxon>
        <taxon>Fungi incertae sedis</taxon>
        <taxon>Zoopagomycota</taxon>
        <taxon>Entomophthoromycotina</taxon>
        <taxon>Basidiobolomycetes</taxon>
        <taxon>Basidiobolales</taxon>
        <taxon>Basidiobolaceae</taxon>
        <taxon>Basidiobolus</taxon>
    </lineage>
</organism>
<evidence type="ECO:0000256" key="6">
    <source>
        <dbReference type="SAM" id="Phobius"/>
    </source>
</evidence>
<keyword evidence="2 6" id="KW-0812">Transmembrane</keyword>
<evidence type="ECO:0000256" key="1">
    <source>
        <dbReference type="ARBA" id="ARBA00004370"/>
    </source>
</evidence>
<dbReference type="Pfam" id="PF04116">
    <property type="entry name" value="FA_hydroxylase"/>
    <property type="match status" value="1"/>
</dbReference>
<feature type="transmembrane region" description="Helical" evidence="6">
    <location>
        <begin position="12"/>
        <end position="32"/>
    </location>
</feature>
<dbReference type="GO" id="GO:0008610">
    <property type="term" value="P:lipid biosynthetic process"/>
    <property type="evidence" value="ECO:0007669"/>
    <property type="project" value="InterPro"/>
</dbReference>
<dbReference type="InterPro" id="IPR006694">
    <property type="entry name" value="Fatty_acid_hydroxylase"/>
</dbReference>
<evidence type="ECO:0000313" key="9">
    <source>
        <dbReference type="Proteomes" id="UP000193498"/>
    </source>
</evidence>
<comment type="subcellular location">
    <subcellularLocation>
        <location evidence="1">Membrane</location>
    </subcellularLocation>
</comment>
<gene>
    <name evidence="8" type="ORF">K493DRAFT_311640</name>
</gene>
<evidence type="ECO:0000256" key="3">
    <source>
        <dbReference type="ARBA" id="ARBA00022989"/>
    </source>
</evidence>
<keyword evidence="9" id="KW-1185">Reference proteome</keyword>
<dbReference type="InParanoid" id="A0A1Y1Z0F4"/>
<comment type="caution">
    <text evidence="8">The sequence shown here is derived from an EMBL/GenBank/DDBJ whole genome shotgun (WGS) entry which is preliminary data.</text>
</comment>
<evidence type="ECO:0000259" key="7">
    <source>
        <dbReference type="Pfam" id="PF04116"/>
    </source>
</evidence>
<dbReference type="GO" id="GO:0005506">
    <property type="term" value="F:iron ion binding"/>
    <property type="evidence" value="ECO:0007669"/>
    <property type="project" value="InterPro"/>
</dbReference>
<keyword evidence="3 6" id="KW-1133">Transmembrane helix</keyword>
<evidence type="ECO:0000256" key="2">
    <source>
        <dbReference type="ARBA" id="ARBA00022692"/>
    </source>
</evidence>
<dbReference type="PANTHER" id="PTHR11863">
    <property type="entry name" value="STEROL DESATURASE"/>
    <property type="match status" value="1"/>
</dbReference>